<keyword evidence="2" id="KW-1185">Reference proteome</keyword>
<dbReference type="AlphaFoldDB" id="A0A0G3ED17"/>
<organism evidence="1 2">
    <name type="scientific">Kiritimatiella glycovorans</name>
    <dbReference type="NCBI Taxonomy" id="1307763"/>
    <lineage>
        <taxon>Bacteria</taxon>
        <taxon>Pseudomonadati</taxon>
        <taxon>Kiritimatiellota</taxon>
        <taxon>Kiritimatiellia</taxon>
        <taxon>Kiritimatiellales</taxon>
        <taxon>Kiritimatiellaceae</taxon>
        <taxon>Kiritimatiella</taxon>
    </lineage>
</organism>
<sequence>MWMHATMDLKAEPFNAADRAMLRNLARRVAEIAALPIQREREILCTAHNDLKTKQPVVFAFPEGAWTELIPLSSLQGTTPFTRHFETELRRRIYYDDHIRDDQPIRRELYVPYAGRFTTFGLEMRTTESTSERGSRHFDPIIRTMEDVEKMEPPRVEIDWDETRRREEIVQEALGDILDVQLQGMWRGNCIPIDVFAMYCGLDNLFYDMLDQPEMIHAAVRLMVDGWIDCVKELERIGALSLAHTNQFCASGGMSYTDDLPQPDFDGEHVRLKDLWGFATDQIFTDVSPAMHEEFAIEHEKRFLELFGLNSYGCCEPLHNKIEMLERHLPNLRRLSISPWADVEQCAEQLQDRYIYSWKPNPVILAGDRFEPEAVRESIRAFREKTRDCVPEIIMKDTHTVRHDPRRIPEWVRIAKEVCEETG</sequence>
<dbReference type="RefSeq" id="WP_052881557.1">
    <property type="nucleotide sequence ID" value="NZ_CP010904.1"/>
</dbReference>
<dbReference type="OrthoDB" id="1956310at2"/>
<proteinExistence type="predicted"/>
<name>A0A0G3ED17_9BACT</name>
<dbReference type="EMBL" id="CP010904">
    <property type="protein sequence ID" value="AKJ64203.1"/>
    <property type="molecule type" value="Genomic_DNA"/>
</dbReference>
<gene>
    <name evidence="1" type="ORF">L21SP4_00941</name>
</gene>
<reference evidence="2" key="1">
    <citation type="submission" date="2015-02" db="EMBL/GenBank/DDBJ databases">
        <title>Description and complete genome sequence of the first cultured representative of the subdivision 5 of the Verrucomicrobia phylum.</title>
        <authorList>
            <person name="Spring S."/>
            <person name="Bunk B."/>
            <person name="Sproer C."/>
            <person name="Klenk H.-P."/>
        </authorList>
    </citation>
    <scope>NUCLEOTIDE SEQUENCE [LARGE SCALE GENOMIC DNA]</scope>
    <source>
        <strain evidence="2">L21-Fru-AB</strain>
    </source>
</reference>
<reference evidence="1 2" key="2">
    <citation type="journal article" date="2016" name="ISME J.">
        <title>Characterization of the first cultured representative of Verrucomicrobia subdivision 5 indicates the proposal of a novel phylum.</title>
        <authorList>
            <person name="Spring S."/>
            <person name="Bunk B."/>
            <person name="Sproer C."/>
            <person name="Schumann P."/>
            <person name="Rohde M."/>
            <person name="Tindall B.J."/>
            <person name="Klenk H.P."/>
        </authorList>
    </citation>
    <scope>NUCLEOTIDE SEQUENCE [LARGE SCALE GENOMIC DNA]</scope>
    <source>
        <strain evidence="1 2">L21-Fru-AB</strain>
    </source>
</reference>
<dbReference type="InterPro" id="IPR038071">
    <property type="entry name" value="UROD/MetE-like_sf"/>
</dbReference>
<dbReference type="Gene3D" id="3.20.20.210">
    <property type="match status" value="1"/>
</dbReference>
<protein>
    <recommendedName>
        <fullName evidence="3">Uroporphyrinogen decarboxylase (URO-D) domain-containing protein</fullName>
    </recommendedName>
</protein>
<dbReference type="KEGG" id="vbl:L21SP4_00941"/>
<accession>A0A0G3ED17</accession>
<evidence type="ECO:0000313" key="1">
    <source>
        <dbReference type="EMBL" id="AKJ64203.1"/>
    </source>
</evidence>
<evidence type="ECO:0008006" key="3">
    <source>
        <dbReference type="Google" id="ProtNLM"/>
    </source>
</evidence>
<dbReference type="Proteomes" id="UP000035268">
    <property type="component" value="Chromosome"/>
</dbReference>
<evidence type="ECO:0000313" key="2">
    <source>
        <dbReference type="Proteomes" id="UP000035268"/>
    </source>
</evidence>